<sequence length="108" mass="11504">MNWLHYLLMFGGGVFLMNAVPHVVSGVLGQPFQSPFAKPRGEGLSSSTINVLWGFANLVLAYLLLIRLGAFHLDDGVDALAIGLGGVAISLFAARHFGKFHGGNAPER</sequence>
<protein>
    <submittedName>
        <fullName evidence="2">Uncharacterized protein</fullName>
    </submittedName>
</protein>
<evidence type="ECO:0000313" key="2">
    <source>
        <dbReference type="EMBL" id="MDL2402886.1"/>
    </source>
</evidence>
<reference evidence="2" key="1">
    <citation type="submission" date="2023-06" db="EMBL/GenBank/DDBJ databases">
        <title>Phylogenetic Diversity of Rhizobium strains.</title>
        <authorList>
            <person name="Moura F.T."/>
            <person name="Helene L.C.F."/>
            <person name="Hungria M."/>
        </authorList>
    </citation>
    <scope>NUCLEOTIDE SEQUENCE</scope>
    <source>
        <strain evidence="2">CCGE526</strain>
    </source>
</reference>
<comment type="caution">
    <text evidence="2">The sequence shown here is derived from an EMBL/GenBank/DDBJ whole genome shotgun (WGS) entry which is preliminary data.</text>
</comment>
<name>A0ABT7K2Q8_9HYPH</name>
<feature type="transmembrane region" description="Helical" evidence="1">
    <location>
        <begin position="49"/>
        <end position="73"/>
    </location>
</feature>
<dbReference type="EMBL" id="JARFYM010000034">
    <property type="protein sequence ID" value="MDL2402886.1"/>
    <property type="molecule type" value="Genomic_DNA"/>
</dbReference>
<proteinExistence type="predicted"/>
<evidence type="ECO:0000313" key="3">
    <source>
        <dbReference type="Proteomes" id="UP001172645"/>
    </source>
</evidence>
<gene>
    <name evidence="2" type="ORF">PY649_28730</name>
</gene>
<evidence type="ECO:0000256" key="1">
    <source>
        <dbReference type="SAM" id="Phobius"/>
    </source>
</evidence>
<keyword evidence="1" id="KW-0812">Transmembrane</keyword>
<dbReference type="RefSeq" id="WP_285872311.1">
    <property type="nucleotide sequence ID" value="NZ_JARFYM010000034.1"/>
</dbReference>
<keyword evidence="1" id="KW-1133">Transmembrane helix</keyword>
<organism evidence="2 3">
    <name type="scientific">Rhizobium mayense</name>
    <dbReference type="NCBI Taxonomy" id="1312184"/>
    <lineage>
        <taxon>Bacteria</taxon>
        <taxon>Pseudomonadati</taxon>
        <taxon>Pseudomonadota</taxon>
        <taxon>Alphaproteobacteria</taxon>
        <taxon>Hyphomicrobiales</taxon>
        <taxon>Rhizobiaceae</taxon>
        <taxon>Rhizobium/Agrobacterium group</taxon>
        <taxon>Rhizobium</taxon>
    </lineage>
</organism>
<feature type="transmembrane region" description="Helical" evidence="1">
    <location>
        <begin position="79"/>
        <end position="98"/>
    </location>
</feature>
<keyword evidence="1" id="KW-0472">Membrane</keyword>
<keyword evidence="3" id="KW-1185">Reference proteome</keyword>
<dbReference type="Proteomes" id="UP001172645">
    <property type="component" value="Unassembled WGS sequence"/>
</dbReference>
<feature type="transmembrane region" description="Helical" evidence="1">
    <location>
        <begin position="6"/>
        <end position="28"/>
    </location>
</feature>
<accession>A0ABT7K2Q8</accession>